<dbReference type="EMBL" id="JANPWB010000013">
    <property type="protein sequence ID" value="KAJ1104842.1"/>
    <property type="molecule type" value="Genomic_DNA"/>
</dbReference>
<reference evidence="2" key="1">
    <citation type="journal article" date="2022" name="bioRxiv">
        <title>Sequencing and chromosome-scale assembly of the giantPleurodeles waltlgenome.</title>
        <authorList>
            <person name="Brown T."/>
            <person name="Elewa A."/>
            <person name="Iarovenko S."/>
            <person name="Subramanian E."/>
            <person name="Araus A.J."/>
            <person name="Petzold A."/>
            <person name="Susuki M."/>
            <person name="Suzuki K.-i.T."/>
            <person name="Hayashi T."/>
            <person name="Toyoda A."/>
            <person name="Oliveira C."/>
            <person name="Osipova E."/>
            <person name="Leigh N.D."/>
            <person name="Simon A."/>
            <person name="Yun M.H."/>
        </authorList>
    </citation>
    <scope>NUCLEOTIDE SEQUENCE</scope>
    <source>
        <strain evidence="2">20211129_DDA</strain>
        <tissue evidence="2">Liver</tissue>
    </source>
</reference>
<evidence type="ECO:0000313" key="2">
    <source>
        <dbReference type="EMBL" id="KAJ1104842.1"/>
    </source>
</evidence>
<comment type="caution">
    <text evidence="2">The sequence shown here is derived from an EMBL/GenBank/DDBJ whole genome shotgun (WGS) entry which is preliminary data.</text>
</comment>
<name>A0AAV7MNA9_PLEWA</name>
<protein>
    <submittedName>
        <fullName evidence="2">Uncharacterized protein</fullName>
    </submittedName>
</protein>
<feature type="compositionally biased region" description="Polar residues" evidence="1">
    <location>
        <begin position="47"/>
        <end position="56"/>
    </location>
</feature>
<sequence length="92" mass="9867">MSTTSTHTTQRSGDGDQTRRMPTTSHSSHLYKGMEAAPAARLVPHATSPSLSTRPIQCTPGALDPCDMDCETGVDPVDRLARKYMVTTFSAA</sequence>
<dbReference type="AlphaFoldDB" id="A0AAV7MNA9"/>
<accession>A0AAV7MNA9</accession>
<feature type="region of interest" description="Disordered" evidence="1">
    <location>
        <begin position="1"/>
        <end position="62"/>
    </location>
</feature>
<feature type="compositionally biased region" description="Polar residues" evidence="1">
    <location>
        <begin position="1"/>
        <end position="12"/>
    </location>
</feature>
<proteinExistence type="predicted"/>
<organism evidence="2 3">
    <name type="scientific">Pleurodeles waltl</name>
    <name type="common">Iberian ribbed newt</name>
    <dbReference type="NCBI Taxonomy" id="8319"/>
    <lineage>
        <taxon>Eukaryota</taxon>
        <taxon>Metazoa</taxon>
        <taxon>Chordata</taxon>
        <taxon>Craniata</taxon>
        <taxon>Vertebrata</taxon>
        <taxon>Euteleostomi</taxon>
        <taxon>Amphibia</taxon>
        <taxon>Batrachia</taxon>
        <taxon>Caudata</taxon>
        <taxon>Salamandroidea</taxon>
        <taxon>Salamandridae</taxon>
        <taxon>Pleurodelinae</taxon>
        <taxon>Pleurodeles</taxon>
    </lineage>
</organism>
<dbReference type="Proteomes" id="UP001066276">
    <property type="component" value="Chromosome 9"/>
</dbReference>
<evidence type="ECO:0000313" key="3">
    <source>
        <dbReference type="Proteomes" id="UP001066276"/>
    </source>
</evidence>
<keyword evidence="3" id="KW-1185">Reference proteome</keyword>
<evidence type="ECO:0000256" key="1">
    <source>
        <dbReference type="SAM" id="MobiDB-lite"/>
    </source>
</evidence>
<gene>
    <name evidence="2" type="ORF">NDU88_002251</name>
</gene>